<dbReference type="InterPro" id="IPR040086">
    <property type="entry name" value="MJ0683-like"/>
</dbReference>
<dbReference type="InterPro" id="IPR007197">
    <property type="entry name" value="rSAM"/>
</dbReference>
<dbReference type="GO" id="GO:0051536">
    <property type="term" value="F:iron-sulfur cluster binding"/>
    <property type="evidence" value="ECO:0007669"/>
    <property type="project" value="UniProtKB-KW"/>
</dbReference>
<dbReference type="SUPFAM" id="SSF102114">
    <property type="entry name" value="Radical SAM enzymes"/>
    <property type="match status" value="1"/>
</dbReference>
<dbReference type="CDD" id="cd01335">
    <property type="entry name" value="Radical_SAM"/>
    <property type="match status" value="1"/>
</dbReference>
<dbReference type="Pfam" id="PF04055">
    <property type="entry name" value="Radical_SAM"/>
    <property type="match status" value="1"/>
</dbReference>
<dbReference type="Gene3D" id="3.80.30.30">
    <property type="match status" value="1"/>
</dbReference>
<evidence type="ECO:0000313" key="6">
    <source>
        <dbReference type="Proteomes" id="UP000007435"/>
    </source>
</evidence>
<evidence type="ECO:0000256" key="2">
    <source>
        <dbReference type="ARBA" id="ARBA00023004"/>
    </source>
</evidence>
<dbReference type="GO" id="GO:0003824">
    <property type="term" value="F:catalytic activity"/>
    <property type="evidence" value="ECO:0007669"/>
    <property type="project" value="InterPro"/>
</dbReference>
<dbReference type="SMART" id="SM00729">
    <property type="entry name" value="Elp3"/>
    <property type="match status" value="1"/>
</dbReference>
<dbReference type="SFLD" id="SFLDS00029">
    <property type="entry name" value="Radical_SAM"/>
    <property type="match status" value="1"/>
</dbReference>
<dbReference type="HOGENOM" id="CLU_015525_0_0_10"/>
<dbReference type="PANTHER" id="PTHR43432">
    <property type="entry name" value="SLR0285 PROTEIN"/>
    <property type="match status" value="1"/>
</dbReference>
<dbReference type="Proteomes" id="UP000007435">
    <property type="component" value="Chromosome"/>
</dbReference>
<dbReference type="RefSeq" id="WP_013409299.1">
    <property type="nucleotide sequence ID" value="NC_014655.1"/>
</dbReference>
<name>E4RZL8_LEAB4</name>
<evidence type="ECO:0000256" key="3">
    <source>
        <dbReference type="ARBA" id="ARBA00023014"/>
    </source>
</evidence>
<dbReference type="KEGG" id="lby:Lbys_2599"/>
<dbReference type="InterPro" id="IPR006638">
    <property type="entry name" value="Elp3/MiaA/NifB-like_rSAM"/>
</dbReference>
<organism evidence="5 6">
    <name type="scientific">Leadbetterella byssophila (strain DSM 17132 / JCM 16389 / KACC 11308 / NBRC 106382 / 4M15)</name>
    <dbReference type="NCBI Taxonomy" id="649349"/>
    <lineage>
        <taxon>Bacteria</taxon>
        <taxon>Pseudomonadati</taxon>
        <taxon>Bacteroidota</taxon>
        <taxon>Cytophagia</taxon>
        <taxon>Cytophagales</taxon>
        <taxon>Leadbetterellaceae</taxon>
        <taxon>Leadbetterella</taxon>
    </lineage>
</organism>
<dbReference type="InterPro" id="IPR058240">
    <property type="entry name" value="rSAM_sf"/>
</dbReference>
<reference evidence="5 6" key="2">
    <citation type="journal article" date="2011" name="Stand. Genomic Sci.">
        <title>Complete genome sequence of Leadbetterella byssophila type strain (4M15).</title>
        <authorList>
            <person name="Abt B."/>
            <person name="Teshima H."/>
            <person name="Lucas S."/>
            <person name="Lapidus A."/>
            <person name="Del Rio T.G."/>
            <person name="Nolan M."/>
            <person name="Tice H."/>
            <person name="Cheng J.F."/>
            <person name="Pitluck S."/>
            <person name="Liolios K."/>
            <person name="Pagani I."/>
            <person name="Ivanova N."/>
            <person name="Mavromatis K."/>
            <person name="Pati A."/>
            <person name="Tapia R."/>
            <person name="Han C."/>
            <person name="Goodwin L."/>
            <person name="Chen A."/>
            <person name="Palaniappan K."/>
            <person name="Land M."/>
            <person name="Hauser L."/>
            <person name="Chang Y.J."/>
            <person name="Jeffries C.D."/>
            <person name="Rohde M."/>
            <person name="Goker M."/>
            <person name="Tindall B.J."/>
            <person name="Detter J.C."/>
            <person name="Woyke T."/>
            <person name="Bristow J."/>
            <person name="Eisen J.A."/>
            <person name="Markowitz V."/>
            <person name="Hugenholtz P."/>
            <person name="Klenk H.P."/>
            <person name="Kyrpides N.C."/>
        </authorList>
    </citation>
    <scope>NUCLEOTIDE SEQUENCE [LARGE SCALE GENOMIC DNA]</scope>
    <source>
        <strain evidence="6">DSM 17132 / JCM 16389 / KACC 11308 / NBRC 106382 / 4M15</strain>
    </source>
</reference>
<dbReference type="STRING" id="649349.Lbys_2599"/>
<keyword evidence="6" id="KW-1185">Reference proteome</keyword>
<dbReference type="PANTHER" id="PTHR43432:SF3">
    <property type="entry name" value="SLR0285 PROTEIN"/>
    <property type="match status" value="1"/>
</dbReference>
<evidence type="ECO:0000259" key="4">
    <source>
        <dbReference type="PROSITE" id="PS51918"/>
    </source>
</evidence>
<feature type="domain" description="Radical SAM core" evidence="4">
    <location>
        <begin position="51"/>
        <end position="288"/>
    </location>
</feature>
<keyword evidence="2" id="KW-0408">Iron</keyword>
<dbReference type="EMBL" id="CP002305">
    <property type="protein sequence ID" value="ADQ18261.1"/>
    <property type="molecule type" value="Genomic_DNA"/>
</dbReference>
<dbReference type="PROSITE" id="PS51918">
    <property type="entry name" value="RADICAL_SAM"/>
    <property type="match status" value="1"/>
</dbReference>
<keyword evidence="1" id="KW-0479">Metal-binding</keyword>
<keyword evidence="3" id="KW-0411">Iron-sulfur</keyword>
<gene>
    <name evidence="5" type="ordered locus">Lbys_2599</name>
</gene>
<proteinExistence type="predicted"/>
<dbReference type="SFLD" id="SFLDG01084">
    <property type="entry name" value="Uncharacterised_Radical_SAM_Su"/>
    <property type="match status" value="1"/>
</dbReference>
<dbReference type="OrthoDB" id="9785699at2"/>
<dbReference type="eggNOG" id="COG1533">
    <property type="taxonomic scope" value="Bacteria"/>
</dbReference>
<reference key="1">
    <citation type="submission" date="2010-11" db="EMBL/GenBank/DDBJ databases">
        <title>The complete genome of Leadbetterella byssophila DSM 17132.</title>
        <authorList>
            <consortium name="US DOE Joint Genome Institute (JGI-PGF)"/>
            <person name="Lucas S."/>
            <person name="Copeland A."/>
            <person name="Lapidus A."/>
            <person name="Glavina del Rio T."/>
            <person name="Dalin E."/>
            <person name="Tice H."/>
            <person name="Bruce D."/>
            <person name="Goodwin L."/>
            <person name="Pitluck S."/>
            <person name="Kyrpides N."/>
            <person name="Mavromatis K."/>
            <person name="Ivanova N."/>
            <person name="Teshima H."/>
            <person name="Brettin T."/>
            <person name="Detter J.C."/>
            <person name="Han C."/>
            <person name="Tapia R."/>
            <person name="Land M."/>
            <person name="Hauser L."/>
            <person name="Markowitz V."/>
            <person name="Cheng J.-F."/>
            <person name="Hugenholtz P."/>
            <person name="Woyke T."/>
            <person name="Wu D."/>
            <person name="Tindall B."/>
            <person name="Pomrenke H.G."/>
            <person name="Brambilla E."/>
            <person name="Klenk H.-P."/>
            <person name="Eisen J.A."/>
        </authorList>
    </citation>
    <scope>NUCLEOTIDE SEQUENCE [LARGE SCALE GENOMIC DNA]</scope>
    <source>
        <strain>DSM 17132</strain>
    </source>
</reference>
<protein>
    <submittedName>
        <fullName evidence="5">Radical SAM domain protein</fullName>
    </submittedName>
</protein>
<sequence>MDHLRTKGRGAQINTPNGFQSNRYELDETLSPKTKYFEEYPKKVVNFTDSPDLRAMIYVNPYQGCEHGCIYCYARNSHEYWGFSAGMDFESKIMIKRNAPELLEKTFLSKKWKPETISLSGNTDCYQPAERKYQLTRKMLEVCLKYGNPVSILTKNSMVLRDLDLLQSLNKKNLVHVLLSVTTMDEKLRLALEPRTSTAVKRFQTLKTLSDAGIPTGVMTAPIIPGLNDHEIPQLIQAAAEAGALYAGYTVVRLNGAIGPIFEDWIYQAFPDKAEKVLNQIKDCHGGKLNDSRFGVRMRGEGRFAENIRALHQVSIRKYMPDRKLPDLSKDHFQRPGQLSLF</sequence>
<evidence type="ECO:0000256" key="1">
    <source>
        <dbReference type="ARBA" id="ARBA00022723"/>
    </source>
</evidence>
<dbReference type="GO" id="GO:0046872">
    <property type="term" value="F:metal ion binding"/>
    <property type="evidence" value="ECO:0007669"/>
    <property type="project" value="UniProtKB-KW"/>
</dbReference>
<accession>E4RZL8</accession>
<dbReference type="AlphaFoldDB" id="E4RZL8"/>
<evidence type="ECO:0000313" key="5">
    <source>
        <dbReference type="EMBL" id="ADQ18261.1"/>
    </source>
</evidence>
<dbReference type="NCBIfam" id="NF033668">
    <property type="entry name" value="rSAM_PA0069"/>
    <property type="match status" value="1"/>
</dbReference>